<gene>
    <name evidence="1" type="ORF">JEOSCH030_00391</name>
</gene>
<organism evidence="1 2">
    <name type="scientific">Phocicoccus schoeneichii</name>
    <dbReference type="NCBI Taxonomy" id="1812261"/>
    <lineage>
        <taxon>Bacteria</taxon>
        <taxon>Bacillati</taxon>
        <taxon>Bacillota</taxon>
        <taxon>Bacilli</taxon>
        <taxon>Bacillales</taxon>
        <taxon>Salinicoccaceae</taxon>
        <taxon>Phocicoccus</taxon>
    </lineage>
</organism>
<dbReference type="Pfam" id="PF05768">
    <property type="entry name" value="Glrx-like"/>
    <property type="match status" value="1"/>
</dbReference>
<accession>A0A6V7R6P3</accession>
<sequence>MRLKLLMRNDCKLCDDAIIELKLALEDFENVDYERINIDHDDVLQEEYMLRIPVVMHQEEIIQEGIIDFFTIHEYIDGYFTNLGE</sequence>
<dbReference type="AlphaFoldDB" id="A0A6V7R6P3"/>
<protein>
    <recommendedName>
        <fullName evidence="3">Glutaredoxin family protein</fullName>
    </recommendedName>
</protein>
<evidence type="ECO:0008006" key="3">
    <source>
        <dbReference type="Google" id="ProtNLM"/>
    </source>
</evidence>
<name>A0A6V7R6P3_9BACL</name>
<evidence type="ECO:0000313" key="2">
    <source>
        <dbReference type="Proteomes" id="UP000521032"/>
    </source>
</evidence>
<dbReference type="InterPro" id="IPR036249">
    <property type="entry name" value="Thioredoxin-like_sf"/>
</dbReference>
<dbReference type="EMBL" id="CAJEWE010000006">
    <property type="protein sequence ID" value="CAD2072724.1"/>
    <property type="molecule type" value="Genomic_DNA"/>
</dbReference>
<dbReference type="Proteomes" id="UP000521032">
    <property type="component" value="Unassembled WGS sequence"/>
</dbReference>
<proteinExistence type="predicted"/>
<evidence type="ECO:0000313" key="1">
    <source>
        <dbReference type="EMBL" id="CAD2072724.1"/>
    </source>
</evidence>
<comment type="caution">
    <text evidence="1">The sequence shown here is derived from an EMBL/GenBank/DDBJ whole genome shotgun (WGS) entry which is preliminary data.</text>
</comment>
<keyword evidence="2" id="KW-1185">Reference proteome</keyword>
<reference evidence="1 2" key="1">
    <citation type="submission" date="2020-07" db="EMBL/GenBank/DDBJ databases">
        <authorList>
            <person name="Criscuolo A."/>
        </authorList>
    </citation>
    <scope>NUCLEOTIDE SEQUENCE [LARGE SCALE GENOMIC DNA]</scope>
    <source>
        <strain evidence="2">CIP 111030</strain>
    </source>
</reference>
<dbReference type="InterPro" id="IPR008554">
    <property type="entry name" value="Glutaredoxin-like"/>
</dbReference>
<dbReference type="SUPFAM" id="SSF52833">
    <property type="entry name" value="Thioredoxin-like"/>
    <property type="match status" value="1"/>
</dbReference>
<dbReference type="Gene3D" id="3.40.30.10">
    <property type="entry name" value="Glutaredoxin"/>
    <property type="match status" value="1"/>
</dbReference>
<dbReference type="RefSeq" id="WP_186085235.1">
    <property type="nucleotide sequence ID" value="NZ_BMDB01000001.1"/>
</dbReference>